<reference evidence="1" key="1">
    <citation type="journal article" date="2011" name="PLoS Biol.">
        <title>Gene gain and loss during evolution of obligate parasitism in the white rust pathogen of Arabidopsis thaliana.</title>
        <authorList>
            <person name="Kemen E."/>
            <person name="Gardiner A."/>
            <person name="Schultz-Larsen T."/>
            <person name="Kemen A.C."/>
            <person name="Balmuth A.L."/>
            <person name="Robert-Seilaniantz A."/>
            <person name="Bailey K."/>
            <person name="Holub E."/>
            <person name="Studholme D.J."/>
            <person name="Maclean D."/>
            <person name="Jones J.D."/>
        </authorList>
    </citation>
    <scope>NUCLEOTIDE SEQUENCE</scope>
</reference>
<name>F0W3T6_9STRA</name>
<dbReference type="PANTHER" id="PTHR19303:SF73">
    <property type="entry name" value="PROTEIN PDC2"/>
    <property type="match status" value="1"/>
</dbReference>
<dbReference type="InterPro" id="IPR050863">
    <property type="entry name" value="CenT-Element_Derived"/>
</dbReference>
<dbReference type="EMBL" id="FR824059">
    <property type="protein sequence ID" value="CCA15756.1"/>
    <property type="molecule type" value="Genomic_DNA"/>
</dbReference>
<reference evidence="1" key="2">
    <citation type="submission" date="2011-02" db="EMBL/GenBank/DDBJ databases">
        <authorList>
            <person name="MacLean D."/>
        </authorList>
    </citation>
    <scope>NUCLEOTIDE SEQUENCE</scope>
</reference>
<dbReference type="GO" id="GO:0003677">
    <property type="term" value="F:DNA binding"/>
    <property type="evidence" value="ECO:0007669"/>
    <property type="project" value="TreeGrafter"/>
</dbReference>
<organism evidence="1">
    <name type="scientific">Albugo laibachii Nc14</name>
    <dbReference type="NCBI Taxonomy" id="890382"/>
    <lineage>
        <taxon>Eukaryota</taxon>
        <taxon>Sar</taxon>
        <taxon>Stramenopiles</taxon>
        <taxon>Oomycota</taxon>
        <taxon>Peronosporomycetes</taxon>
        <taxon>Albuginales</taxon>
        <taxon>Albuginaceae</taxon>
        <taxon>Albugo</taxon>
    </lineage>
</organism>
<sequence length="203" mass="22880">MTLSHVLNNHVSACDSNSARNTNHRIKSLELEERLLLCIHQYEQHKLPIVTGATIQAKADKIRLELLISTPDESAKLDALVFSPRWLSELQSHHRLTYKRVQASMSRAAIEKGRVALGELKRGYERHNVYRMDETAFFFGAPTTKTISTQRMAGRKKQQKKLTVAVCCNEEESTKVPLLFVGALRKPLCFDSSPRSISGCTTS</sequence>
<accession>F0W3T6</accession>
<dbReference type="PANTHER" id="PTHR19303">
    <property type="entry name" value="TRANSPOSON"/>
    <property type="match status" value="1"/>
</dbReference>
<dbReference type="Gene3D" id="1.10.10.60">
    <property type="entry name" value="Homeodomain-like"/>
    <property type="match status" value="1"/>
</dbReference>
<dbReference type="AlphaFoldDB" id="F0W3T6"/>
<protein>
    <submittedName>
        <fullName evidence="1">DNA binding protein putative</fullName>
    </submittedName>
</protein>
<dbReference type="HOGENOM" id="CLU_018294_5_1_1"/>
<gene>
    <name evidence="1" type="primary">AlNc14C14G1662</name>
    <name evidence="1" type="ORF">ALNC14_018990</name>
</gene>
<evidence type="ECO:0000313" key="1">
    <source>
        <dbReference type="EMBL" id="CCA15756.1"/>
    </source>
</evidence>
<dbReference type="GO" id="GO:0005634">
    <property type="term" value="C:nucleus"/>
    <property type="evidence" value="ECO:0007669"/>
    <property type="project" value="TreeGrafter"/>
</dbReference>
<proteinExistence type="predicted"/>